<dbReference type="RefSeq" id="WP_149633191.1">
    <property type="nucleotide sequence ID" value="NZ_VNIP01000003.1"/>
</dbReference>
<evidence type="ECO:0000259" key="2">
    <source>
        <dbReference type="SMART" id="SM01006"/>
    </source>
</evidence>
<dbReference type="PANTHER" id="PTHR31438:SF1">
    <property type="entry name" value="LYSINE N-ACYLTRANSFERASE C17G9.06C-RELATED"/>
    <property type="match status" value="1"/>
</dbReference>
<dbReference type="PANTHER" id="PTHR31438">
    <property type="entry name" value="LYSINE N-ACYLTRANSFERASE C17G9.06C-RELATED"/>
    <property type="match status" value="1"/>
</dbReference>
<keyword evidence="3" id="KW-0808">Transferase</keyword>
<dbReference type="Gene3D" id="3.40.630.30">
    <property type="match status" value="1"/>
</dbReference>
<feature type="domain" description="Acyltransferase MbtK/IucB-like conserved" evidence="2">
    <location>
        <begin position="191"/>
        <end position="238"/>
    </location>
</feature>
<sequence>MDASVALRGAKAAERSSDLRLPASGFASHARGYVQPLIVSSGQASGSFRVEQNGIGVASGFLPRPAADLLVFDTISLAASPASGEDIVNAVFEAILTCNPHVVYFEIELADHGLAKRLTGAGAIERHGDRLIVRPESFFQQAKSWIGSVPTAYPEVPVLTNNILHPQRPPKPVGPVYSRFIPWLNTQLGFHVADIEADLPHFHRWMNDPRVAAIWEDSGDLSYHRDFIAGRLADPRTLPLIGTFGGVPFGYFELYWAKEDRTGPHYEADGYDRGWHVAIGEGDFRGKAFVSAWLPSLMHYMFLADPRTRRIVGEPIHHHVQQIRNLDRSGFAKIKHIQFPHKKALLVMLLRERFFMDRLLSPDLTGLSDEDGQPVLGSLARDAAR</sequence>
<dbReference type="InterPro" id="IPR016181">
    <property type="entry name" value="Acyl_CoA_acyltransferase"/>
</dbReference>
<name>A0A5B0WD46_RHITR</name>
<gene>
    <name evidence="3" type="ORF">FP026_03190</name>
</gene>
<evidence type="ECO:0000313" key="4">
    <source>
        <dbReference type="Proteomes" id="UP000323608"/>
    </source>
</evidence>
<dbReference type="GO" id="GO:0019290">
    <property type="term" value="P:siderophore biosynthetic process"/>
    <property type="evidence" value="ECO:0007669"/>
    <property type="project" value="InterPro"/>
</dbReference>
<proteinExistence type="predicted"/>
<dbReference type="SUPFAM" id="SSF55729">
    <property type="entry name" value="Acyl-CoA N-acyltransferases (Nat)"/>
    <property type="match status" value="1"/>
</dbReference>
<dbReference type="Proteomes" id="UP000323608">
    <property type="component" value="Unassembled WGS sequence"/>
</dbReference>
<dbReference type="OrthoDB" id="9087497at2"/>
<evidence type="ECO:0000313" key="3">
    <source>
        <dbReference type="EMBL" id="KAA1184408.1"/>
    </source>
</evidence>
<dbReference type="AlphaFoldDB" id="A0A5B0WD46"/>
<dbReference type="InterPro" id="IPR019432">
    <property type="entry name" value="Acyltransferase_MbtK/IucB-like"/>
</dbReference>
<accession>A0A5B0WD46</accession>
<protein>
    <submittedName>
        <fullName evidence="3">Acetyltransferase</fullName>
    </submittedName>
</protein>
<dbReference type="Pfam" id="PF13523">
    <property type="entry name" value="Acetyltransf_8"/>
    <property type="match status" value="1"/>
</dbReference>
<comment type="pathway">
    <text evidence="1">Siderophore biosynthesis.</text>
</comment>
<evidence type="ECO:0000256" key="1">
    <source>
        <dbReference type="ARBA" id="ARBA00004924"/>
    </source>
</evidence>
<organism evidence="3 4">
    <name type="scientific">Rhizobium tropici</name>
    <dbReference type="NCBI Taxonomy" id="398"/>
    <lineage>
        <taxon>Bacteria</taxon>
        <taxon>Pseudomonadati</taxon>
        <taxon>Pseudomonadota</taxon>
        <taxon>Alphaproteobacteria</taxon>
        <taxon>Hyphomicrobiales</taxon>
        <taxon>Rhizobiaceae</taxon>
        <taxon>Rhizobium/Agrobacterium group</taxon>
        <taxon>Rhizobium</taxon>
    </lineage>
</organism>
<reference evidence="3 4" key="1">
    <citation type="submission" date="2019-07" db="EMBL/GenBank/DDBJ databases">
        <title>The Draft Genome Sequence of Rhizobium tropici SARCC-755 Associated with Superior Nodulation on Pigeonpea (Cajanus cajan (L.) Millsp.).</title>
        <authorList>
            <person name="Bopape F.L."/>
            <person name="Hassen A.I."/>
            <person name="Swanevelder Z.H."/>
            <person name="Gwata E.T."/>
        </authorList>
    </citation>
    <scope>NUCLEOTIDE SEQUENCE [LARGE SCALE GENOMIC DNA]</scope>
    <source>
        <strain evidence="3 4">SARCC-755</strain>
    </source>
</reference>
<dbReference type="EMBL" id="VNIP01000003">
    <property type="protein sequence ID" value="KAA1184408.1"/>
    <property type="molecule type" value="Genomic_DNA"/>
</dbReference>
<comment type="caution">
    <text evidence="3">The sequence shown here is derived from an EMBL/GenBank/DDBJ whole genome shotgun (WGS) entry which is preliminary data.</text>
</comment>
<dbReference type="GO" id="GO:0016410">
    <property type="term" value="F:N-acyltransferase activity"/>
    <property type="evidence" value="ECO:0007669"/>
    <property type="project" value="TreeGrafter"/>
</dbReference>
<dbReference type="SMART" id="SM01006">
    <property type="entry name" value="AlcB"/>
    <property type="match status" value="1"/>
</dbReference>